<dbReference type="Pfam" id="PF00534">
    <property type="entry name" value="Glycos_transf_1"/>
    <property type="match status" value="1"/>
</dbReference>
<feature type="domain" description="Glycosyl transferase family 1" evidence="1">
    <location>
        <begin position="181"/>
        <end position="330"/>
    </location>
</feature>
<gene>
    <name evidence="3" type="primary">epsF</name>
    <name evidence="3" type="ORF">PCC6912_44650</name>
</gene>
<dbReference type="InterPro" id="IPR001296">
    <property type="entry name" value="Glyco_trans_1"/>
</dbReference>
<dbReference type="GO" id="GO:0016757">
    <property type="term" value="F:glycosyltransferase activity"/>
    <property type="evidence" value="ECO:0007669"/>
    <property type="project" value="InterPro"/>
</dbReference>
<evidence type="ECO:0000259" key="1">
    <source>
        <dbReference type="Pfam" id="PF00534"/>
    </source>
</evidence>
<reference evidence="3 4" key="1">
    <citation type="journal article" date="2019" name="Genome Biol. Evol.">
        <title>Day and night: Metabolic profiles and evolutionary relationships of six axenic non-marine cyanobacteria.</title>
        <authorList>
            <person name="Will S.E."/>
            <person name="Henke P."/>
            <person name="Boedeker C."/>
            <person name="Huang S."/>
            <person name="Brinkmann H."/>
            <person name="Rohde M."/>
            <person name="Jarek M."/>
            <person name="Friedl T."/>
            <person name="Seufert S."/>
            <person name="Schumacher M."/>
            <person name="Overmann J."/>
            <person name="Neumann-Schaal M."/>
            <person name="Petersen J."/>
        </authorList>
    </citation>
    <scope>NUCLEOTIDE SEQUENCE [LARGE SCALE GENOMIC DNA]</scope>
    <source>
        <strain evidence="3 4">PCC 6912</strain>
    </source>
</reference>
<comment type="caution">
    <text evidence="3">The sequence shown here is derived from an EMBL/GenBank/DDBJ whole genome shotgun (WGS) entry which is preliminary data.</text>
</comment>
<dbReference type="CDD" id="cd03812">
    <property type="entry name" value="GT4_CapH-like"/>
    <property type="match status" value="1"/>
</dbReference>
<protein>
    <submittedName>
        <fullName evidence="3">Putative glycosyltransferase EpsF</fullName>
    </submittedName>
</protein>
<dbReference type="InterPro" id="IPR050194">
    <property type="entry name" value="Glycosyltransferase_grp1"/>
</dbReference>
<dbReference type="Proteomes" id="UP000268857">
    <property type="component" value="Unassembled WGS sequence"/>
</dbReference>
<evidence type="ECO:0000313" key="3">
    <source>
        <dbReference type="EMBL" id="RUR76293.1"/>
    </source>
</evidence>
<dbReference type="InterPro" id="IPR028098">
    <property type="entry name" value="Glyco_trans_4-like_N"/>
</dbReference>
<evidence type="ECO:0000313" key="4">
    <source>
        <dbReference type="Proteomes" id="UP000268857"/>
    </source>
</evidence>
<keyword evidence="3" id="KW-0808">Transferase</keyword>
<dbReference type="PANTHER" id="PTHR45947">
    <property type="entry name" value="SULFOQUINOVOSYL TRANSFERASE SQD2"/>
    <property type="match status" value="1"/>
</dbReference>
<accession>A0A3S0ZHJ6</accession>
<proteinExistence type="predicted"/>
<sequence>MNRGGIETWLMHILRHIDRDRFQMDFLVHTNQLCAYDQEIRTLGSQIIPCPLNRLQPWNYAANFRRILQVYGPYDIIHSHVHHFSGYILRLAHNSGIPIRIAHSHNNTSWVEAKAKWHRRLYLDLMKAWIARYATLGFGCSRQAIVDLFGSTGNTHLHQQILYCGIDLASFRDSVDLVTVRSELGIPKDAFVIGHVGRFEPQKNHAFLLEIAAEVAKREPKMHLLLVGVGSLRSDIEKKIAQLGLSDRVIFAGSRSDVPRLMQGAMDVFVLPSLYEGLGLVLVEAQAAGLPCIFSDVIPEEADVVKPLVKRISLSQSASAWAEAVLTVPNNASILTRIDALNIVEKSAFNIETSIKKLLEVYEINFSKC</sequence>
<dbReference type="EMBL" id="RSCJ01000021">
    <property type="protein sequence ID" value="RUR76293.1"/>
    <property type="molecule type" value="Genomic_DNA"/>
</dbReference>
<dbReference type="Pfam" id="PF13579">
    <property type="entry name" value="Glyco_trans_4_4"/>
    <property type="match status" value="1"/>
</dbReference>
<evidence type="ECO:0000259" key="2">
    <source>
        <dbReference type="Pfam" id="PF13579"/>
    </source>
</evidence>
<dbReference type="AlphaFoldDB" id="A0A3S0ZHJ6"/>
<dbReference type="PANTHER" id="PTHR45947:SF3">
    <property type="entry name" value="SULFOQUINOVOSYL TRANSFERASE SQD2"/>
    <property type="match status" value="1"/>
</dbReference>
<dbReference type="SUPFAM" id="SSF53756">
    <property type="entry name" value="UDP-Glycosyltransferase/glycogen phosphorylase"/>
    <property type="match status" value="1"/>
</dbReference>
<keyword evidence="4" id="KW-1185">Reference proteome</keyword>
<dbReference type="Gene3D" id="3.40.50.2000">
    <property type="entry name" value="Glycogen Phosphorylase B"/>
    <property type="match status" value="2"/>
</dbReference>
<dbReference type="STRING" id="211165.GCA_000317285_03527"/>
<organism evidence="3 4">
    <name type="scientific">Chlorogloeopsis fritschii PCC 6912</name>
    <dbReference type="NCBI Taxonomy" id="211165"/>
    <lineage>
        <taxon>Bacteria</taxon>
        <taxon>Bacillati</taxon>
        <taxon>Cyanobacteriota</taxon>
        <taxon>Cyanophyceae</taxon>
        <taxon>Nostocales</taxon>
        <taxon>Chlorogloeopsidaceae</taxon>
        <taxon>Chlorogloeopsis</taxon>
    </lineage>
</organism>
<feature type="domain" description="Glycosyltransferase subfamily 4-like N-terminal" evidence="2">
    <location>
        <begin position="4"/>
        <end position="143"/>
    </location>
</feature>
<name>A0A3S0ZHJ6_CHLFR</name>